<accession>A0A087ANA3</accession>
<keyword evidence="9" id="KW-0812">Transmembrane</keyword>
<dbReference type="InterPro" id="IPR011009">
    <property type="entry name" value="Kinase-like_dom_sf"/>
</dbReference>
<dbReference type="eggNOG" id="COG0515">
    <property type="taxonomic scope" value="Bacteria"/>
</dbReference>
<dbReference type="Gene3D" id="1.10.510.10">
    <property type="entry name" value="Transferase(Phosphotransferase) domain 1"/>
    <property type="match status" value="1"/>
</dbReference>
<keyword evidence="5 11" id="KW-0418">Kinase</keyword>
<dbReference type="AlphaFoldDB" id="A0A087ANA3"/>
<dbReference type="InterPro" id="IPR008271">
    <property type="entry name" value="Ser/Thr_kinase_AS"/>
</dbReference>
<feature type="region of interest" description="Disordered" evidence="8">
    <location>
        <begin position="283"/>
        <end position="310"/>
    </location>
</feature>
<dbReference type="PROSITE" id="PS00108">
    <property type="entry name" value="PROTEIN_KINASE_ST"/>
    <property type="match status" value="1"/>
</dbReference>
<dbReference type="Gene3D" id="3.30.200.20">
    <property type="entry name" value="Phosphorylase Kinase, domain 1"/>
    <property type="match status" value="1"/>
</dbReference>
<evidence type="ECO:0000313" key="11">
    <source>
        <dbReference type="EMBL" id="KFI60253.1"/>
    </source>
</evidence>
<keyword evidence="9" id="KW-1133">Transmembrane helix</keyword>
<feature type="region of interest" description="Disordered" evidence="8">
    <location>
        <begin position="352"/>
        <end position="468"/>
    </location>
</feature>
<dbReference type="PROSITE" id="PS50011">
    <property type="entry name" value="PROTEIN_KINASE_DOM"/>
    <property type="match status" value="1"/>
</dbReference>
<feature type="domain" description="Protein kinase" evidence="10">
    <location>
        <begin position="15"/>
        <end position="280"/>
    </location>
</feature>
<dbReference type="PANTHER" id="PTHR43289">
    <property type="entry name" value="MITOGEN-ACTIVATED PROTEIN KINASE KINASE KINASE 20-RELATED"/>
    <property type="match status" value="1"/>
</dbReference>
<keyword evidence="2 11" id="KW-0723">Serine/threonine-protein kinase</keyword>
<dbReference type="SMART" id="SM00220">
    <property type="entry name" value="S_TKc"/>
    <property type="match status" value="1"/>
</dbReference>
<keyword evidence="6 7" id="KW-0067">ATP-binding</keyword>
<dbReference type="Pfam" id="PF00069">
    <property type="entry name" value="Pkinase"/>
    <property type="match status" value="1"/>
</dbReference>
<evidence type="ECO:0000256" key="4">
    <source>
        <dbReference type="ARBA" id="ARBA00022741"/>
    </source>
</evidence>
<sequence length="663" mass="69542">MHALSLEAGDIVGGYTLVSRLGAGAMGSVWRVVDGGGTPYAMKVLRDSLDDNEELDDATRRARTTARERLRREAMALKRIDDPGVCGIVDMEIDDAVAFIVTELIEGKNLREDVRQNGKYTGGDLERLADKLIDAVRAVHAAGIVHRDIKPTNVMVSVTGPVLVDFGIAMGEGESHVTRTGLVMGTPGFIAPEVIEGSEATEATDWWSTASVLAFAATGEPVFGTSPMMTVLQREATGNANLQGLPPRTLAAFRAALDPDPSRRATPQQLLDAISQDAWNAQAAMPPFDGNDPAGPPPPPRPGPSTSLRRYEDVENPRRLWRAQGMPTALIAQAVPGSTRVIPQRLQRLQDAAELSQTAPAATSPLTETDGAAATTPAPARVTDNRSTPAAATDTPTMSMEMRPAAPPADVIAPTTAMPQGGPTDADTDPASPMATQVLPTNPQVPPQPPQGQADVEPPAGQDPRPPLAHRGRVALALLTIPLAFFAAAEPLPALATAAALLWVAEAVGLNTEMHLRRRGRRAPHLMRTLTFPWHLLRVLPVALLRILVMAIVAAAIATAVTAFAPLPTVTLVAEGFGSSLRMPLPTGAPWSPTGAAMAVALAAGWLAVAVGPHSWQPRLGAGSCVGGGDGRARTVWAVLLTACTVAAAFAGALMPAVDWWPL</sequence>
<dbReference type="InterPro" id="IPR000719">
    <property type="entry name" value="Prot_kinase_dom"/>
</dbReference>
<proteinExistence type="predicted"/>
<feature type="compositionally biased region" description="Polar residues" evidence="8">
    <location>
        <begin position="355"/>
        <end position="367"/>
    </location>
</feature>
<evidence type="ECO:0000256" key="7">
    <source>
        <dbReference type="PROSITE-ProRule" id="PRU10141"/>
    </source>
</evidence>
<evidence type="ECO:0000256" key="1">
    <source>
        <dbReference type="ARBA" id="ARBA00012513"/>
    </source>
</evidence>
<protein>
    <recommendedName>
        <fullName evidence="1">non-specific serine/threonine protein kinase</fullName>
        <ecNumber evidence="1">2.7.11.1</ecNumber>
    </recommendedName>
</protein>
<reference evidence="11 12" key="1">
    <citation type="submission" date="2014-03" db="EMBL/GenBank/DDBJ databases">
        <title>Genomics of Bifidobacteria.</title>
        <authorList>
            <person name="Ventura M."/>
            <person name="Milani C."/>
            <person name="Lugli G.A."/>
        </authorList>
    </citation>
    <scope>NUCLEOTIDE SEQUENCE [LARGE SCALE GENOMIC DNA]</scope>
    <source>
        <strain evidence="11 12">LMG 10738</strain>
    </source>
</reference>
<dbReference type="InterPro" id="IPR017441">
    <property type="entry name" value="Protein_kinase_ATP_BS"/>
</dbReference>
<organism evidence="11 12">
    <name type="scientific">Bifidobacterium cuniculi</name>
    <dbReference type="NCBI Taxonomy" id="1688"/>
    <lineage>
        <taxon>Bacteria</taxon>
        <taxon>Bacillati</taxon>
        <taxon>Actinomycetota</taxon>
        <taxon>Actinomycetes</taxon>
        <taxon>Bifidobacteriales</taxon>
        <taxon>Bifidobacteriaceae</taxon>
        <taxon>Bifidobacterium</taxon>
    </lineage>
</organism>
<evidence type="ECO:0000256" key="2">
    <source>
        <dbReference type="ARBA" id="ARBA00022527"/>
    </source>
</evidence>
<keyword evidence="3 11" id="KW-0808">Transferase</keyword>
<evidence type="ECO:0000256" key="3">
    <source>
        <dbReference type="ARBA" id="ARBA00022679"/>
    </source>
</evidence>
<feature type="compositionally biased region" description="Pro residues" evidence="8">
    <location>
        <begin position="294"/>
        <end position="303"/>
    </location>
</feature>
<evidence type="ECO:0000256" key="8">
    <source>
        <dbReference type="SAM" id="MobiDB-lite"/>
    </source>
</evidence>
<dbReference type="GO" id="GO:0005524">
    <property type="term" value="F:ATP binding"/>
    <property type="evidence" value="ECO:0007669"/>
    <property type="project" value="UniProtKB-UniRule"/>
</dbReference>
<feature type="compositionally biased region" description="Polar residues" evidence="8">
    <location>
        <begin position="385"/>
        <end position="398"/>
    </location>
</feature>
<dbReference type="PANTHER" id="PTHR43289:SF6">
    <property type="entry name" value="SERINE_THREONINE-PROTEIN KINASE NEKL-3"/>
    <property type="match status" value="1"/>
</dbReference>
<evidence type="ECO:0000256" key="6">
    <source>
        <dbReference type="ARBA" id="ARBA00022840"/>
    </source>
</evidence>
<dbReference type="EC" id="2.7.11.1" evidence="1"/>
<dbReference type="GO" id="GO:0004674">
    <property type="term" value="F:protein serine/threonine kinase activity"/>
    <property type="evidence" value="ECO:0007669"/>
    <property type="project" value="UniProtKB-KW"/>
</dbReference>
<evidence type="ECO:0000259" key="10">
    <source>
        <dbReference type="PROSITE" id="PS50011"/>
    </source>
</evidence>
<gene>
    <name evidence="11" type="ORF">BCUN_1417</name>
</gene>
<dbReference type="SUPFAM" id="SSF56112">
    <property type="entry name" value="Protein kinase-like (PK-like)"/>
    <property type="match status" value="1"/>
</dbReference>
<evidence type="ECO:0000256" key="5">
    <source>
        <dbReference type="ARBA" id="ARBA00022777"/>
    </source>
</evidence>
<comment type="caution">
    <text evidence="11">The sequence shown here is derived from an EMBL/GenBank/DDBJ whole genome shotgun (WGS) entry which is preliminary data.</text>
</comment>
<keyword evidence="4 7" id="KW-0547">Nucleotide-binding</keyword>
<dbReference type="EMBL" id="JGYV01000021">
    <property type="protein sequence ID" value="KFI60253.1"/>
    <property type="molecule type" value="Genomic_DNA"/>
</dbReference>
<name>A0A087ANA3_9BIFI</name>
<feature type="binding site" evidence="7">
    <location>
        <position position="43"/>
    </location>
    <ligand>
        <name>ATP</name>
        <dbReference type="ChEBI" id="CHEBI:30616"/>
    </ligand>
</feature>
<evidence type="ECO:0000313" key="12">
    <source>
        <dbReference type="Proteomes" id="UP000029067"/>
    </source>
</evidence>
<dbReference type="CDD" id="cd14014">
    <property type="entry name" value="STKc_PknB_like"/>
    <property type="match status" value="1"/>
</dbReference>
<feature type="transmembrane region" description="Helical" evidence="9">
    <location>
        <begin position="536"/>
        <end position="565"/>
    </location>
</feature>
<dbReference type="STRING" id="1688.BCUN_1417"/>
<feature type="transmembrane region" description="Helical" evidence="9">
    <location>
        <begin position="636"/>
        <end position="658"/>
    </location>
</feature>
<dbReference type="Proteomes" id="UP000029067">
    <property type="component" value="Unassembled WGS sequence"/>
</dbReference>
<feature type="transmembrane region" description="Helical" evidence="9">
    <location>
        <begin position="595"/>
        <end position="616"/>
    </location>
</feature>
<dbReference type="PROSITE" id="PS00107">
    <property type="entry name" value="PROTEIN_KINASE_ATP"/>
    <property type="match status" value="1"/>
</dbReference>
<evidence type="ECO:0000256" key="9">
    <source>
        <dbReference type="SAM" id="Phobius"/>
    </source>
</evidence>
<keyword evidence="12" id="KW-1185">Reference proteome</keyword>
<keyword evidence="9" id="KW-0472">Membrane</keyword>